<name>A0A378X845_9NEIS</name>
<evidence type="ECO:0000313" key="1">
    <source>
        <dbReference type="EMBL" id="SUA48904.1"/>
    </source>
</evidence>
<gene>
    <name evidence="1" type="ORF">NCTC12229_02328</name>
</gene>
<organism evidence="1 2">
    <name type="scientific">Neisseria zoodegmatis</name>
    <dbReference type="NCBI Taxonomy" id="326523"/>
    <lineage>
        <taxon>Bacteria</taxon>
        <taxon>Pseudomonadati</taxon>
        <taxon>Pseudomonadota</taxon>
        <taxon>Betaproteobacteria</taxon>
        <taxon>Neisseriales</taxon>
        <taxon>Neisseriaceae</taxon>
        <taxon>Neisseria</taxon>
    </lineage>
</organism>
<dbReference type="Proteomes" id="UP000254055">
    <property type="component" value="Unassembled WGS sequence"/>
</dbReference>
<protein>
    <submittedName>
        <fullName evidence="1">Uncharacterized protein conserved in bacteria</fullName>
    </submittedName>
</protein>
<dbReference type="AlphaFoldDB" id="A0A378X845"/>
<reference evidence="1 2" key="1">
    <citation type="submission" date="2018-06" db="EMBL/GenBank/DDBJ databases">
        <authorList>
            <consortium name="Pathogen Informatics"/>
            <person name="Doyle S."/>
        </authorList>
    </citation>
    <scope>NUCLEOTIDE SEQUENCE [LARGE SCALE GENOMIC DNA]</scope>
    <source>
        <strain evidence="1 2">NCTC12229</strain>
    </source>
</reference>
<dbReference type="OrthoDB" id="5295974at2"/>
<evidence type="ECO:0000313" key="2">
    <source>
        <dbReference type="Proteomes" id="UP000254055"/>
    </source>
</evidence>
<sequence length="328" mass="37047">MNLTLALPALNFNSSEQIPTLSLPSLNKMLRFGRYIATPSRPSEFYGRLLWNGSLLEQAKRHLHIAREQAAVFASPVWQQMGMHHMDMLGGTDIQVQAQEAAELCGGLNAFLEDDGWRFYTLRPDLWLVTLPSPPLWQAEPVLDVLGQIDGTVRAEGAGSGAWLQKQTEIQMWLHTHPINAARVAAKTPAINGVWMWQDIEGGQTNPPLLACDSPWAQFYPGKTVDAPYDFAAWESMRQETGSMVSDGLIFLDDLLVTRHTADVWAYKEILEKWEHCWFEPLWQALQEGRLKELNIITDGEHGGRLNIKSKAGRAFWKRKKTFAGQLK</sequence>
<accession>A0A378X845</accession>
<dbReference type="EMBL" id="UGRS01000003">
    <property type="protein sequence ID" value="SUA48904.1"/>
    <property type="molecule type" value="Genomic_DNA"/>
</dbReference>
<dbReference type="RefSeq" id="WP_115135142.1">
    <property type="nucleotide sequence ID" value="NZ_UGRS01000003.1"/>
</dbReference>
<proteinExistence type="predicted"/>